<comment type="cofactor">
    <cofactor evidence="1">
        <name>Cu(2+)</name>
        <dbReference type="ChEBI" id="CHEBI:29036"/>
    </cofactor>
</comment>
<keyword evidence="5" id="KW-1185">Reference proteome</keyword>
<dbReference type="Proteomes" id="UP001362999">
    <property type="component" value="Unassembled WGS sequence"/>
</dbReference>
<protein>
    <submittedName>
        <fullName evidence="4">Chitin binding protein</fullName>
    </submittedName>
</protein>
<evidence type="ECO:0000313" key="5">
    <source>
        <dbReference type="Proteomes" id="UP001362999"/>
    </source>
</evidence>
<feature type="chain" id="PRO_5043519313" evidence="3">
    <location>
        <begin position="23"/>
        <end position="319"/>
    </location>
</feature>
<evidence type="ECO:0000256" key="2">
    <source>
        <dbReference type="ARBA" id="ARBA00023008"/>
    </source>
</evidence>
<dbReference type="InterPro" id="IPR052282">
    <property type="entry name" value="Starch-active_LPMO"/>
</dbReference>
<keyword evidence="2" id="KW-0186">Copper</keyword>
<keyword evidence="3" id="KW-0732">Signal</keyword>
<evidence type="ECO:0000313" key="4">
    <source>
        <dbReference type="EMBL" id="KAK7064235.1"/>
    </source>
</evidence>
<proteinExistence type="predicted"/>
<comment type="caution">
    <text evidence="4">The sequence shown here is derived from an EMBL/GenBank/DDBJ whole genome shotgun (WGS) entry which is preliminary data.</text>
</comment>
<sequence length="319" mass="32781">MVYIAVASVALLCLARVPAVLGHARVNSPPIRSPGNAFLQTCGKPSFNSVQNDPTGHIEEQEPVNAGCDLTLCRGMLLKDQPSSNILKVQPLQKMSMSIDCTVPHGGPANVSLVDTTTGGSGSIIGGFLKTFDNFCPTDGPAPADQTNLQYALPDAKTIGNKCQNPGDCVVQLFWATPDFSQNYYYCHDIVMPAPVVAAPTTTSVQVVAPPPTTSVQVAPPPPATRSVQVIAPPVTVAAPVTTRPAAPPASPVNGNAVQSVVPSKMLTSVASAATGLAAAVNGNGTSAFDKTNANSGRKTFAPEHAVFAIALIAGAAMF</sequence>
<gene>
    <name evidence="4" type="ORF">R3P38DRAFT_32154</name>
</gene>
<dbReference type="AlphaFoldDB" id="A0AAW0EIP4"/>
<organism evidence="4 5">
    <name type="scientific">Favolaschia claudopus</name>
    <dbReference type="NCBI Taxonomy" id="2862362"/>
    <lineage>
        <taxon>Eukaryota</taxon>
        <taxon>Fungi</taxon>
        <taxon>Dikarya</taxon>
        <taxon>Basidiomycota</taxon>
        <taxon>Agaricomycotina</taxon>
        <taxon>Agaricomycetes</taxon>
        <taxon>Agaricomycetidae</taxon>
        <taxon>Agaricales</taxon>
        <taxon>Marasmiineae</taxon>
        <taxon>Mycenaceae</taxon>
        <taxon>Favolaschia</taxon>
    </lineage>
</organism>
<feature type="signal peptide" evidence="3">
    <location>
        <begin position="1"/>
        <end position="22"/>
    </location>
</feature>
<dbReference type="PANTHER" id="PTHR36575:SF2">
    <property type="entry name" value="CHITIN-BINDING TYPE-4 DOMAIN-CONTAINING PROTEIN-RELATED"/>
    <property type="match status" value="1"/>
</dbReference>
<accession>A0AAW0EIP4</accession>
<dbReference type="PANTHER" id="PTHR36575">
    <property type="entry name" value="BINDING PROTEIN, PUTATIVE (AFU_ORTHOLOGUE AFUA_1G14430)-RELATED"/>
    <property type="match status" value="1"/>
</dbReference>
<evidence type="ECO:0000256" key="3">
    <source>
        <dbReference type="SAM" id="SignalP"/>
    </source>
</evidence>
<reference evidence="4 5" key="1">
    <citation type="journal article" date="2024" name="J Genomics">
        <title>Draft genome sequencing and assembly of Favolaschia claudopus CIRM-BRFM 2984 isolated from oak limbs.</title>
        <authorList>
            <person name="Navarro D."/>
            <person name="Drula E."/>
            <person name="Chaduli D."/>
            <person name="Cazenave R."/>
            <person name="Ahrendt S."/>
            <person name="Wang J."/>
            <person name="Lipzen A."/>
            <person name="Daum C."/>
            <person name="Barry K."/>
            <person name="Grigoriev I.V."/>
            <person name="Favel A."/>
            <person name="Rosso M.N."/>
            <person name="Martin F."/>
        </authorList>
    </citation>
    <scope>NUCLEOTIDE SEQUENCE [LARGE SCALE GENOMIC DNA]</scope>
    <source>
        <strain evidence="4 5">CIRM-BRFM 2984</strain>
    </source>
</reference>
<name>A0AAW0EIP4_9AGAR</name>
<dbReference type="EMBL" id="JAWWNJ010000001">
    <property type="protein sequence ID" value="KAK7064235.1"/>
    <property type="molecule type" value="Genomic_DNA"/>
</dbReference>
<evidence type="ECO:0000256" key="1">
    <source>
        <dbReference type="ARBA" id="ARBA00001973"/>
    </source>
</evidence>